<dbReference type="OrthoDB" id="423343at2759"/>
<evidence type="ECO:0000313" key="1">
    <source>
        <dbReference type="EMBL" id="KAJ7388034.1"/>
    </source>
</evidence>
<protein>
    <submittedName>
        <fullName evidence="1">Uncharacterized protein</fullName>
    </submittedName>
</protein>
<dbReference type="Proteomes" id="UP001163046">
    <property type="component" value="Unassembled WGS sequence"/>
</dbReference>
<feature type="non-terminal residue" evidence="1">
    <location>
        <position position="90"/>
    </location>
</feature>
<dbReference type="AlphaFoldDB" id="A0A9X0D7S4"/>
<sequence>MEYTNGDVYNGQWDEGDIHGQGGINFKNVGCRTKESGHTVRNMVEERCNFLMAMCTVVNLLNDPNQMRQGEHASYGGMGLAYKGTMAWTI</sequence>
<accession>A0A9X0D7S4</accession>
<proteinExistence type="predicted"/>
<evidence type="ECO:0000313" key="2">
    <source>
        <dbReference type="Proteomes" id="UP001163046"/>
    </source>
</evidence>
<dbReference type="EMBL" id="MU825722">
    <property type="protein sequence ID" value="KAJ7388034.1"/>
    <property type="molecule type" value="Genomic_DNA"/>
</dbReference>
<gene>
    <name evidence="1" type="ORF">OS493_040261</name>
</gene>
<name>A0A9X0D7S4_9CNID</name>
<keyword evidence="2" id="KW-1185">Reference proteome</keyword>
<reference evidence="1" key="1">
    <citation type="submission" date="2023-01" db="EMBL/GenBank/DDBJ databases">
        <title>Genome assembly of the deep-sea coral Lophelia pertusa.</title>
        <authorList>
            <person name="Herrera S."/>
            <person name="Cordes E."/>
        </authorList>
    </citation>
    <scope>NUCLEOTIDE SEQUENCE</scope>
    <source>
        <strain evidence="1">USNM1676648</strain>
        <tissue evidence="1">Polyp</tissue>
    </source>
</reference>
<comment type="caution">
    <text evidence="1">The sequence shown here is derived from an EMBL/GenBank/DDBJ whole genome shotgun (WGS) entry which is preliminary data.</text>
</comment>
<organism evidence="1 2">
    <name type="scientific">Desmophyllum pertusum</name>
    <dbReference type="NCBI Taxonomy" id="174260"/>
    <lineage>
        <taxon>Eukaryota</taxon>
        <taxon>Metazoa</taxon>
        <taxon>Cnidaria</taxon>
        <taxon>Anthozoa</taxon>
        <taxon>Hexacorallia</taxon>
        <taxon>Scleractinia</taxon>
        <taxon>Caryophylliina</taxon>
        <taxon>Caryophylliidae</taxon>
        <taxon>Desmophyllum</taxon>
    </lineage>
</organism>